<keyword evidence="6 9" id="KW-0812">Transmembrane</keyword>
<protein>
    <recommendedName>
        <fullName evidence="9">Phosphate transporter</fullName>
    </recommendedName>
</protein>
<dbReference type="PANTHER" id="PTHR11101:SF80">
    <property type="entry name" value="PHOSPHATE TRANSPORTER"/>
    <property type="match status" value="1"/>
</dbReference>
<evidence type="ECO:0000256" key="3">
    <source>
        <dbReference type="ARBA" id="ARBA00009916"/>
    </source>
</evidence>
<proteinExistence type="inferred from homology"/>
<feature type="transmembrane region" description="Helical" evidence="9">
    <location>
        <begin position="395"/>
        <end position="416"/>
    </location>
</feature>
<evidence type="ECO:0000256" key="10">
    <source>
        <dbReference type="SAM" id="MobiDB-lite"/>
    </source>
</evidence>
<evidence type="ECO:0000256" key="8">
    <source>
        <dbReference type="ARBA" id="ARBA00023136"/>
    </source>
</evidence>
<accession>A0ABD5YW16</accession>
<evidence type="ECO:0000256" key="9">
    <source>
        <dbReference type="RuleBase" id="RU363058"/>
    </source>
</evidence>
<name>A0ABD5YW16_9EURY</name>
<dbReference type="PANTHER" id="PTHR11101">
    <property type="entry name" value="PHOSPHATE TRANSPORTER"/>
    <property type="match status" value="1"/>
</dbReference>
<dbReference type="InterPro" id="IPR001204">
    <property type="entry name" value="Phos_transporter"/>
</dbReference>
<dbReference type="RefSeq" id="WP_382267696.1">
    <property type="nucleotide sequence ID" value="NZ_JBHTAR010000002.1"/>
</dbReference>
<comment type="similarity">
    <text evidence="3 9">Belongs to the inorganic phosphate transporter (PiT) (TC 2.A.20) family.</text>
</comment>
<feature type="transmembrane region" description="Helical" evidence="9">
    <location>
        <begin position="79"/>
        <end position="98"/>
    </location>
</feature>
<dbReference type="GO" id="GO:0006817">
    <property type="term" value="P:phosphate ion transport"/>
    <property type="evidence" value="ECO:0007669"/>
    <property type="project" value="UniProtKB-KW"/>
</dbReference>
<evidence type="ECO:0000256" key="1">
    <source>
        <dbReference type="ARBA" id="ARBA00001981"/>
    </source>
</evidence>
<feature type="transmembrane region" description="Helical" evidence="9">
    <location>
        <begin position="264"/>
        <end position="284"/>
    </location>
</feature>
<dbReference type="GO" id="GO:0016020">
    <property type="term" value="C:membrane"/>
    <property type="evidence" value="ECO:0007669"/>
    <property type="project" value="UniProtKB-SubCell"/>
</dbReference>
<comment type="function">
    <text evidence="1">Potential transporter for phosphate.</text>
</comment>
<feature type="transmembrane region" description="Helical" evidence="9">
    <location>
        <begin position="128"/>
        <end position="153"/>
    </location>
</feature>
<keyword evidence="8 9" id="KW-0472">Membrane</keyword>
<dbReference type="AlphaFoldDB" id="A0ABD5YW16"/>
<feature type="transmembrane region" description="Helical" evidence="9">
    <location>
        <begin position="192"/>
        <end position="212"/>
    </location>
</feature>
<keyword evidence="5 9" id="KW-0592">Phosphate transport</keyword>
<feature type="region of interest" description="Disordered" evidence="10">
    <location>
        <begin position="334"/>
        <end position="372"/>
    </location>
</feature>
<evidence type="ECO:0000256" key="2">
    <source>
        <dbReference type="ARBA" id="ARBA00004141"/>
    </source>
</evidence>
<organism evidence="11 12">
    <name type="scientific">Halospeciosus flavus</name>
    <dbReference type="NCBI Taxonomy" id="3032283"/>
    <lineage>
        <taxon>Archaea</taxon>
        <taxon>Methanobacteriati</taxon>
        <taxon>Methanobacteriota</taxon>
        <taxon>Stenosarchaea group</taxon>
        <taxon>Halobacteria</taxon>
        <taxon>Halobacteriales</taxon>
        <taxon>Halobacteriaceae</taxon>
        <taxon>Halospeciosus</taxon>
    </lineage>
</organism>
<evidence type="ECO:0000256" key="5">
    <source>
        <dbReference type="ARBA" id="ARBA00022592"/>
    </source>
</evidence>
<sequence length="417" mass="42557">MVSLLVIVGLLVAAFVGFNIGGSSTGVAFGPAVGSRLVRKATAATLFSVFAFLGAWTVGRNVIVTMSEGIVPAAQFTPVAGVGVLFFTGLSLLISNLYGVPASTSMTAVGAIVGLGLATGLLNEALMFTIVSAWIVAPLIGLGIGAVIGRYIYPQLEARLSFTRLERQLLQIDRSGRIPRVRFNTNASRRDLVGSALVLGIACYMGFSAGASNAANAVAPLVGNGAVTVDQGVLLAVAAISLGGFTIARRTLATVGDGITDLPILAALIVSTVGATIITILSYYGIPASLAVSTTCCIIGLGWGRASRAVTLTELATPPTDVEQAPNLTTGALAASSTEENKPAGPTVGELASGEGPGVEDQQDESPSVPPIGEEDIEELTAESLFDPAATSRIVILWILTPSLSVVGSYLLFALLL</sequence>
<feature type="transmembrane region" description="Helical" evidence="9">
    <location>
        <begin position="41"/>
        <end position="59"/>
    </location>
</feature>
<evidence type="ECO:0000256" key="7">
    <source>
        <dbReference type="ARBA" id="ARBA00022989"/>
    </source>
</evidence>
<feature type="transmembrane region" description="Helical" evidence="9">
    <location>
        <begin position="6"/>
        <end position="29"/>
    </location>
</feature>
<keyword evidence="4 9" id="KW-0813">Transport</keyword>
<dbReference type="Pfam" id="PF01384">
    <property type="entry name" value="PHO4"/>
    <property type="match status" value="1"/>
</dbReference>
<gene>
    <name evidence="11" type="ORF">ACFQJ9_00655</name>
</gene>
<evidence type="ECO:0000313" key="11">
    <source>
        <dbReference type="EMBL" id="MFC7198021.1"/>
    </source>
</evidence>
<keyword evidence="7 9" id="KW-1133">Transmembrane helix</keyword>
<evidence type="ECO:0000256" key="4">
    <source>
        <dbReference type="ARBA" id="ARBA00022448"/>
    </source>
</evidence>
<comment type="caution">
    <text evidence="11">The sequence shown here is derived from an EMBL/GenBank/DDBJ whole genome shotgun (WGS) entry which is preliminary data.</text>
</comment>
<dbReference type="EMBL" id="JBHTAR010000002">
    <property type="protein sequence ID" value="MFC7198021.1"/>
    <property type="molecule type" value="Genomic_DNA"/>
</dbReference>
<keyword evidence="12" id="KW-1185">Reference proteome</keyword>
<dbReference type="Proteomes" id="UP001596447">
    <property type="component" value="Unassembled WGS sequence"/>
</dbReference>
<feature type="transmembrane region" description="Helical" evidence="9">
    <location>
        <begin position="232"/>
        <end position="252"/>
    </location>
</feature>
<evidence type="ECO:0000256" key="6">
    <source>
        <dbReference type="ARBA" id="ARBA00022692"/>
    </source>
</evidence>
<evidence type="ECO:0000313" key="12">
    <source>
        <dbReference type="Proteomes" id="UP001596447"/>
    </source>
</evidence>
<comment type="subcellular location">
    <subcellularLocation>
        <location evidence="2 9">Membrane</location>
        <topology evidence="2 9">Multi-pass membrane protein</topology>
    </subcellularLocation>
</comment>
<reference evidence="11 12" key="1">
    <citation type="journal article" date="2019" name="Int. J. Syst. Evol. Microbiol.">
        <title>The Global Catalogue of Microorganisms (GCM) 10K type strain sequencing project: providing services to taxonomists for standard genome sequencing and annotation.</title>
        <authorList>
            <consortium name="The Broad Institute Genomics Platform"/>
            <consortium name="The Broad Institute Genome Sequencing Center for Infectious Disease"/>
            <person name="Wu L."/>
            <person name="Ma J."/>
        </authorList>
    </citation>
    <scope>NUCLEOTIDE SEQUENCE [LARGE SCALE GENOMIC DNA]</scope>
    <source>
        <strain evidence="11 12">XZGYJ-43</strain>
    </source>
</reference>